<dbReference type="PANTHER" id="PTHR34387">
    <property type="entry name" value="SLR1258 PROTEIN"/>
    <property type="match status" value="1"/>
</dbReference>
<dbReference type="InterPro" id="IPR052022">
    <property type="entry name" value="26kDa_periplasmic_antigen"/>
</dbReference>
<dbReference type="Gene3D" id="3.30.70.2970">
    <property type="entry name" value="Protein of unknown function (DUF541), domain 2"/>
    <property type="match status" value="1"/>
</dbReference>
<organism evidence="2 3">
    <name type="scientific">Methylocystis borbori</name>
    <dbReference type="NCBI Taxonomy" id="3118750"/>
    <lineage>
        <taxon>Bacteria</taxon>
        <taxon>Pseudomonadati</taxon>
        <taxon>Pseudomonadota</taxon>
        <taxon>Alphaproteobacteria</taxon>
        <taxon>Hyphomicrobiales</taxon>
        <taxon>Methylocystaceae</taxon>
        <taxon>Methylocystis</taxon>
    </lineage>
</organism>
<dbReference type="RefSeq" id="WP_332081831.1">
    <property type="nucleotide sequence ID" value="NZ_JAZHYN010000025.1"/>
</dbReference>
<comment type="caution">
    <text evidence="2">The sequence shown here is derived from an EMBL/GenBank/DDBJ whole genome shotgun (WGS) entry which is preliminary data.</text>
</comment>
<evidence type="ECO:0000256" key="1">
    <source>
        <dbReference type="SAM" id="SignalP"/>
    </source>
</evidence>
<dbReference type="PANTHER" id="PTHR34387:SF1">
    <property type="entry name" value="PERIPLASMIC IMMUNOGENIC PROTEIN"/>
    <property type="match status" value="1"/>
</dbReference>
<dbReference type="InterPro" id="IPR007497">
    <property type="entry name" value="SIMPL/DUF541"/>
</dbReference>
<evidence type="ECO:0000313" key="3">
    <source>
        <dbReference type="Proteomes" id="UP001350748"/>
    </source>
</evidence>
<evidence type="ECO:0000313" key="2">
    <source>
        <dbReference type="EMBL" id="MEF3366812.1"/>
    </source>
</evidence>
<keyword evidence="3" id="KW-1185">Reference proteome</keyword>
<feature type="chain" id="PRO_5046198103" evidence="1">
    <location>
        <begin position="22"/>
        <end position="240"/>
    </location>
</feature>
<sequence>MIRSVVSFSLGLIAIAAPAQADPLKDSVPNVMVTGEAYEDVAPDRASLRFGVVTERPAAAEAAAENNRAAQAILAELKELGVADADVETQGVTLAPFTVEERDAKGKPKAPQTFYRARNDLLARIRPVEKAGEIAGRLIDKGVNSFEGIEFDFAEPKEKLDALRAEAVKDAERRAKIYVEAAGVRLGRVLEIRPLDEMERSPRPYAAKMATTLEAAPATPLRPGLQRLSARVSIIWALSR</sequence>
<reference evidence="2 3" key="1">
    <citation type="submission" date="2024-02" db="EMBL/GenBank/DDBJ databases">
        <authorList>
            <person name="Grouzdev D."/>
        </authorList>
    </citation>
    <scope>NUCLEOTIDE SEQUENCE [LARGE SCALE GENOMIC DNA]</scope>
    <source>
        <strain evidence="2 3">9N</strain>
    </source>
</reference>
<dbReference type="EMBL" id="JAZHYN010000025">
    <property type="protein sequence ID" value="MEF3366812.1"/>
    <property type="molecule type" value="Genomic_DNA"/>
</dbReference>
<feature type="signal peptide" evidence="1">
    <location>
        <begin position="1"/>
        <end position="21"/>
    </location>
</feature>
<protein>
    <submittedName>
        <fullName evidence="2">SIMPL domain-containing protein</fullName>
    </submittedName>
</protein>
<keyword evidence="1" id="KW-0732">Signal</keyword>
<gene>
    <name evidence="2" type="ORF">V3H18_09730</name>
</gene>
<dbReference type="Gene3D" id="3.30.110.170">
    <property type="entry name" value="Protein of unknown function (DUF541), domain 1"/>
    <property type="match status" value="1"/>
</dbReference>
<dbReference type="Proteomes" id="UP001350748">
    <property type="component" value="Unassembled WGS sequence"/>
</dbReference>
<name>A0ABU7XHE4_9HYPH</name>
<proteinExistence type="predicted"/>
<accession>A0ABU7XHE4</accession>
<dbReference type="Pfam" id="PF04402">
    <property type="entry name" value="SIMPL"/>
    <property type="match status" value="1"/>
</dbReference>